<organism evidence="4 5">
    <name type="scientific">Aduncisulcus paluster</name>
    <dbReference type="NCBI Taxonomy" id="2918883"/>
    <lineage>
        <taxon>Eukaryota</taxon>
        <taxon>Metamonada</taxon>
        <taxon>Carpediemonas-like organisms</taxon>
        <taxon>Aduncisulcus</taxon>
    </lineage>
</organism>
<dbReference type="PROSITE" id="PS00107">
    <property type="entry name" value="PROTEIN_KINASE_ATP"/>
    <property type="match status" value="1"/>
</dbReference>
<keyword evidence="1" id="KW-0067">ATP-binding</keyword>
<keyword evidence="1" id="KW-0547">Nucleotide-binding</keyword>
<dbReference type="InterPro" id="IPR000719">
    <property type="entry name" value="Prot_kinase_dom"/>
</dbReference>
<keyword evidence="5" id="KW-1185">Reference proteome</keyword>
<reference evidence="4" key="1">
    <citation type="submission" date="2022-03" db="EMBL/GenBank/DDBJ databases">
        <title>Draft genome sequence of Aduncisulcus paluster, a free-living microaerophilic Fornicata.</title>
        <authorList>
            <person name="Yuyama I."/>
            <person name="Kume K."/>
            <person name="Tamura T."/>
            <person name="Inagaki Y."/>
            <person name="Hashimoto T."/>
        </authorList>
    </citation>
    <scope>NUCLEOTIDE SEQUENCE</scope>
    <source>
        <strain evidence="4">NY0171</strain>
    </source>
</reference>
<gene>
    <name evidence="4" type="ORF">ADUPG1_012410</name>
</gene>
<evidence type="ECO:0000256" key="1">
    <source>
        <dbReference type="PROSITE-ProRule" id="PRU10141"/>
    </source>
</evidence>
<dbReference type="EMBL" id="BQXS01012459">
    <property type="protein sequence ID" value="GKT23370.1"/>
    <property type="molecule type" value="Genomic_DNA"/>
</dbReference>
<dbReference type="PANTHER" id="PTHR44167">
    <property type="entry name" value="OVARIAN-SPECIFIC SERINE/THREONINE-PROTEIN KINASE LOK-RELATED"/>
    <property type="match status" value="1"/>
</dbReference>
<accession>A0ABQ5JZD3</accession>
<dbReference type="Proteomes" id="UP001057375">
    <property type="component" value="Unassembled WGS sequence"/>
</dbReference>
<dbReference type="InterPro" id="IPR011009">
    <property type="entry name" value="Kinase-like_dom_sf"/>
</dbReference>
<sequence length="1233" mass="140215">MQDLRNISARTKMDPSIEDIYRGFGFFNIIRGEWVSATFTHISIPFPSPSSMKGAYICLNENYAPSHLIFALTSSKGEKTSKKYKFPEFEGKRWYFLPVDLPDVVLCEITGKGREKKEETPEEIKSREAKEKLWFETSVVKAEFVKGVSHLLYDRKSFGRDSILIPDDDLDRIHPSFPMIKCKDDSYSKESDYYDKSLEAQQMLKGERGVFLSHLSIPFPSPCQMKGVFICVGKNSTSPYLFFTFTDSYGKKTFKKYEFTRPHHDNEWHFLHIDLDNVVLCEIEGNGRWGERKIWKYSRRFQIVDLIFSRVDKSSSALYQHKDLSTPCTVQSSIPSSCIPSKPHKCPNRVLSPIFLHKGDTSCIPISGDDPCIRRQMSSIKSKRKERKPILFSPGPIKGAYICLSRHKMGNSFSFNFSWKGKTLTSIRYKFSKKMTGLNWYLLPIDLSDVYKCDITGGDGITIHSLAFFREETPKEAMDREFREKIWRGDGITIHSLAFFREETPKEAMDREFREKIWSEAPVIKPKYISGGEMSHKTLPFSLEYKRIIHPSFSRVDGKCYSVSKESEMYDQSLKARRMLKGEGEVRLSHLSIPFPSPSPMKGAYICVNKYRSSPSLLFTFTDCDGKKTSKKYEFTRPKVNYEWHFLPIELIDVVSCEIKGKEMWDNKKSQEFQINSLFFFMPFISSIPSYSFMESTLPKKEISTSPPSPDKEEKKEKKEIPSKQDPNDKVSAIPQPKTKFKSLTLTSSAGITPQCIIGSGGFGEVLLIKVDDIPFPCVLKKMLKVGDSQVVKTCRKEFKIQRKLFNNPKCFNRIPRPLYILDLLDAEMKGIYGFIMEFCAGGSVSAFAMSWCVDGKYAKDDEDSDSDSFSEDKDYESIDPMTLNPVKVCSLCVGMIECLDDVLCAKKGLIHRDIKPRTPLEYFTSFVSAFAMSWCVDGKYAKDDEDSDSDSFSEDKDYESIDPMTLNPVKVCSLCVGMIECLDDVLCAKKVFHFLVRFDPKDGECIVVLGDLGIAHINNSVSTSISSKSFCSVSSAPETKTKRKVCGTPGYMSIEALQGTCTQESDGYSLGMSILALFLCCDPMSQNPLLQQIEDPTDYVAELKRILSKNVGPKLSHSPLFRSLKTIEGGKFRPIYSCLNDIFEGLTMYDIDKRMSVHDAREKVKIIKCFLPKIGEGWKCPSIDDIVGSHRKIHGDVFNIDESCDIHSEVLVPKPVDFDSRLVDCEKDATDG</sequence>
<feature type="binding site" evidence="1">
    <location>
        <position position="781"/>
    </location>
    <ligand>
        <name>ATP</name>
        <dbReference type="ChEBI" id="CHEBI:30616"/>
    </ligand>
</feature>
<protein>
    <recommendedName>
        <fullName evidence="3">Protein kinase domain-containing protein</fullName>
    </recommendedName>
</protein>
<evidence type="ECO:0000256" key="2">
    <source>
        <dbReference type="SAM" id="MobiDB-lite"/>
    </source>
</evidence>
<dbReference type="PROSITE" id="PS50011">
    <property type="entry name" value="PROTEIN_KINASE_DOM"/>
    <property type="match status" value="1"/>
</dbReference>
<dbReference type="SUPFAM" id="SSF56112">
    <property type="entry name" value="Protein kinase-like (PK-like)"/>
    <property type="match status" value="1"/>
</dbReference>
<dbReference type="PANTHER" id="PTHR44167:SF30">
    <property type="entry name" value="PHOSPHORYLASE KINASE"/>
    <property type="match status" value="1"/>
</dbReference>
<dbReference type="SMART" id="SM00220">
    <property type="entry name" value="S_TKc"/>
    <property type="match status" value="1"/>
</dbReference>
<comment type="caution">
    <text evidence="4">The sequence shown here is derived from an EMBL/GenBank/DDBJ whole genome shotgun (WGS) entry which is preliminary data.</text>
</comment>
<feature type="domain" description="Protein kinase" evidence="3">
    <location>
        <begin position="752"/>
        <end position="1172"/>
    </location>
</feature>
<dbReference type="InterPro" id="IPR017441">
    <property type="entry name" value="Protein_kinase_ATP_BS"/>
</dbReference>
<feature type="region of interest" description="Disordered" evidence="2">
    <location>
        <begin position="701"/>
        <end position="735"/>
    </location>
</feature>
<name>A0ABQ5JZD3_9EUKA</name>
<evidence type="ECO:0000259" key="3">
    <source>
        <dbReference type="PROSITE" id="PS50011"/>
    </source>
</evidence>
<feature type="compositionally biased region" description="Basic and acidic residues" evidence="2">
    <location>
        <begin position="710"/>
        <end position="729"/>
    </location>
</feature>
<feature type="non-terminal residue" evidence="4">
    <location>
        <position position="1233"/>
    </location>
</feature>
<evidence type="ECO:0000313" key="5">
    <source>
        <dbReference type="Proteomes" id="UP001057375"/>
    </source>
</evidence>
<dbReference type="Gene3D" id="1.10.510.10">
    <property type="entry name" value="Transferase(Phosphotransferase) domain 1"/>
    <property type="match status" value="2"/>
</dbReference>
<evidence type="ECO:0000313" key="4">
    <source>
        <dbReference type="EMBL" id="GKT23370.1"/>
    </source>
</evidence>
<proteinExistence type="predicted"/>